<dbReference type="HOGENOM" id="CLU_3101210_0_0_7"/>
<evidence type="ECO:0000313" key="2">
    <source>
        <dbReference type="Proteomes" id="UP000000488"/>
    </source>
</evidence>
<reference evidence="1 2" key="1">
    <citation type="journal article" date="2011" name="J. Bacteriol.">
        <title>Genome sequence of the halotolerant marine bacterium Myxococcus fulvus HW-1.</title>
        <authorList>
            <person name="Li Z.F."/>
            <person name="Li X."/>
            <person name="Liu H."/>
            <person name="Liu X."/>
            <person name="Han K."/>
            <person name="Wu Z.H."/>
            <person name="Hu W."/>
            <person name="Li F.F."/>
            <person name="Li Y.Z."/>
        </authorList>
    </citation>
    <scope>NUCLEOTIDE SEQUENCE [LARGE SCALE GENOMIC DNA]</scope>
    <source>
        <strain evidence="2">ATCC BAA-855 / HW-1</strain>
    </source>
</reference>
<accession>F8CFU2</accession>
<dbReference type="EMBL" id="CP002830">
    <property type="protein sequence ID" value="AEI64911.1"/>
    <property type="molecule type" value="Genomic_DNA"/>
</dbReference>
<dbReference type="STRING" id="483219.LILAB_15030"/>
<organism evidence="1 2">
    <name type="scientific">Myxococcus fulvus (strain ATCC BAA-855 / HW-1)</name>
    <dbReference type="NCBI Taxonomy" id="483219"/>
    <lineage>
        <taxon>Bacteria</taxon>
        <taxon>Pseudomonadati</taxon>
        <taxon>Myxococcota</taxon>
        <taxon>Myxococcia</taxon>
        <taxon>Myxococcales</taxon>
        <taxon>Cystobacterineae</taxon>
        <taxon>Myxococcaceae</taxon>
        <taxon>Myxococcus</taxon>
    </lineage>
</organism>
<name>F8CFU2_MYXFH</name>
<evidence type="ECO:0000313" key="1">
    <source>
        <dbReference type="EMBL" id="AEI64911.1"/>
    </source>
</evidence>
<dbReference type="KEGG" id="mfu:LILAB_15030"/>
<dbReference type="eggNOG" id="COG4636">
    <property type="taxonomic scope" value="Bacteria"/>
</dbReference>
<proteinExistence type="predicted"/>
<dbReference type="AlphaFoldDB" id="F8CFU2"/>
<dbReference type="Proteomes" id="UP000000488">
    <property type="component" value="Chromosome"/>
</dbReference>
<protein>
    <submittedName>
        <fullName evidence="1">Uncharacterized protein</fullName>
    </submittedName>
</protein>
<sequence>MRTLTVSELMNGRWVELGVHGDEDIIRAAPFEDFELKLGTLWPPSQRGEDT</sequence>
<gene>
    <name evidence="1" type="ordered locus">LILAB_15030</name>
</gene>